<name>A0ABN8ME81_9CNID</name>
<dbReference type="SUPFAM" id="SSF47923">
    <property type="entry name" value="Ypt/Rab-GAP domain of gyp1p"/>
    <property type="match status" value="2"/>
</dbReference>
<dbReference type="PROSITE" id="PS50086">
    <property type="entry name" value="TBC_RABGAP"/>
    <property type="match status" value="1"/>
</dbReference>
<accession>A0ABN8ME81</accession>
<dbReference type="SMART" id="SM00164">
    <property type="entry name" value="TBC"/>
    <property type="match status" value="1"/>
</dbReference>
<dbReference type="PANTHER" id="PTHR22957:SF333">
    <property type="entry name" value="TBC1 DOMAIN FAMILY MEMBER 25"/>
    <property type="match status" value="1"/>
</dbReference>
<proteinExistence type="predicted"/>
<dbReference type="InterPro" id="IPR035969">
    <property type="entry name" value="Rab-GAP_TBC_sf"/>
</dbReference>
<keyword evidence="1" id="KW-0343">GTPase activation</keyword>
<evidence type="ECO:0000313" key="4">
    <source>
        <dbReference type="Proteomes" id="UP001159427"/>
    </source>
</evidence>
<protein>
    <recommendedName>
        <fullName evidence="2">Rab-GAP TBC domain-containing protein</fullName>
    </recommendedName>
</protein>
<dbReference type="EMBL" id="CALNXI010000484">
    <property type="protein sequence ID" value="CAH3028011.1"/>
    <property type="molecule type" value="Genomic_DNA"/>
</dbReference>
<dbReference type="Gene3D" id="1.10.8.270">
    <property type="entry name" value="putative rabgap domain of human tbc1 domain family member 14 like domains"/>
    <property type="match status" value="1"/>
</dbReference>
<keyword evidence="4" id="KW-1185">Reference proteome</keyword>
<organism evidence="3 4">
    <name type="scientific">Porites evermanni</name>
    <dbReference type="NCBI Taxonomy" id="104178"/>
    <lineage>
        <taxon>Eukaryota</taxon>
        <taxon>Metazoa</taxon>
        <taxon>Cnidaria</taxon>
        <taxon>Anthozoa</taxon>
        <taxon>Hexacorallia</taxon>
        <taxon>Scleractinia</taxon>
        <taxon>Fungiina</taxon>
        <taxon>Poritidae</taxon>
        <taxon>Porites</taxon>
    </lineage>
</organism>
<evidence type="ECO:0000256" key="1">
    <source>
        <dbReference type="ARBA" id="ARBA00022468"/>
    </source>
</evidence>
<reference evidence="3 4" key="1">
    <citation type="submission" date="2022-05" db="EMBL/GenBank/DDBJ databases">
        <authorList>
            <consortium name="Genoscope - CEA"/>
            <person name="William W."/>
        </authorList>
    </citation>
    <scope>NUCLEOTIDE SEQUENCE [LARGE SCALE GENOMIC DNA]</scope>
</reference>
<comment type="caution">
    <text evidence="3">The sequence shown here is derived from an EMBL/GenBank/DDBJ whole genome shotgun (WGS) entry which is preliminary data.</text>
</comment>
<dbReference type="InterPro" id="IPR000195">
    <property type="entry name" value="Rab-GAP-TBC_dom"/>
</dbReference>
<dbReference type="Pfam" id="PF00566">
    <property type="entry name" value="RabGAP-TBC"/>
    <property type="match status" value="1"/>
</dbReference>
<evidence type="ECO:0000313" key="3">
    <source>
        <dbReference type="EMBL" id="CAH3028011.1"/>
    </source>
</evidence>
<dbReference type="Gene3D" id="1.10.472.80">
    <property type="entry name" value="Ypt/Rab-GAP domain of gyp1p, domain 3"/>
    <property type="match status" value="1"/>
</dbReference>
<gene>
    <name evidence="3" type="ORF">PEVE_00032915</name>
</gene>
<dbReference type="PANTHER" id="PTHR22957">
    <property type="entry name" value="TBC1 DOMAIN FAMILY MEMBER GTPASE-ACTIVATING PROTEIN"/>
    <property type="match status" value="1"/>
</dbReference>
<sequence>MAAIIPQKYPEGKKLEMSFTTINSLQDREAIRVKALLYDGSLVRCFSVDPHITSFNNIHHLLKRAFQLQGDFEISYQLPQTSENGKRPDVFLSLTSDFDLDAAFMTASLPFLSLKIEPVICSDEGQNDWTFLEATEAPLTNNVQSTGVSTNVPFHISLKHQMERTFNKITRAFGETIRRGPLREIEWQSHLDSEGRVLGIDELWARIFQGGGLEPGLRKEVWPHLLNVFPPDLTKEERERHLNMKSKVYEHLKSKWKARNHKEIESITHLIMKDVLRTDRGHPYFSVPDDHKHMDSLFNLLTTYALENPDVSYAQGMSDLAAPLLVVFDDDSVAYTCFCSLMDRMKGHFLLDGKAMTVKFEHLSQLVHRMEPELFKYLMNIGADDMFFCYRWLLLDLKREFPFEDALQLMDVTWSSITQPSKTSSAGGVARVNSAAILMQNGYFGEDTSDGVEQDSDSDLEDSAFCQLMPKSVDQTTKLLPLPGPYQLGDGNPFVLFMCLAILSLHKDHCVQKQMDYNTLAMYFDKLVRKHDLSKTLVKARALYAVYLSSFGDAKCVETPVKEDSKAPWCSQEQLIDVPLKTNHFVEC</sequence>
<feature type="domain" description="Rab-GAP TBC" evidence="2">
    <location>
        <begin position="212"/>
        <end position="417"/>
    </location>
</feature>
<dbReference type="Proteomes" id="UP001159427">
    <property type="component" value="Unassembled WGS sequence"/>
</dbReference>
<evidence type="ECO:0000259" key="2">
    <source>
        <dbReference type="PROSITE" id="PS50086"/>
    </source>
</evidence>